<dbReference type="AlphaFoldDB" id="A0A089M259"/>
<reference evidence="2 3" key="1">
    <citation type="submission" date="2014-08" db="EMBL/GenBank/DDBJ databases">
        <title>Comparative genomics of the Paenibacillus odorifer group.</title>
        <authorList>
            <person name="den Bakker H.C."/>
            <person name="Tsai Y.-C."/>
            <person name="Martin N."/>
            <person name="Korlach J."/>
            <person name="Wiedmann M."/>
        </authorList>
    </citation>
    <scope>NUCLEOTIDE SEQUENCE [LARGE SCALE GENOMIC DNA]</scope>
    <source>
        <strain evidence="2 3">DSM 14472</strain>
    </source>
</reference>
<dbReference type="OrthoDB" id="5497289at2"/>
<dbReference type="Proteomes" id="UP000029507">
    <property type="component" value="Chromosome"/>
</dbReference>
<dbReference type="STRING" id="169760.PSTEL_23195"/>
<dbReference type="InterPro" id="IPR019302">
    <property type="entry name" value="CAP12/PCTIR_TIR_dom"/>
</dbReference>
<evidence type="ECO:0000313" key="3">
    <source>
        <dbReference type="Proteomes" id="UP000029507"/>
    </source>
</evidence>
<protein>
    <submittedName>
        <fullName evidence="2">Nucleotide-binding protein</fullName>
    </submittedName>
</protein>
<evidence type="ECO:0000313" key="2">
    <source>
        <dbReference type="EMBL" id="AIQ65578.1"/>
    </source>
</evidence>
<evidence type="ECO:0000259" key="1">
    <source>
        <dbReference type="Pfam" id="PF10137"/>
    </source>
</evidence>
<sequence>MDVTKPNAFIGSSREAVDLASAIHSLISYHAQVTPWYAGAFEVNQYTMESLELQLDQNDFGIFVFAPDDVALHRGKYVFITRDNTLFEMGLFWGRLRRKRVFAIIPNEVKERDDLIKDETVREYHLLSDLQGLTLLKYERRSDGRDEAAVSVACRQIIKVIQAEGRYLDPRNKLREMELEIQRKRRVLHFFMSYVKNVSMVDGKERYDSLSDAIKMSIIAPHEFIVTGVAIWKVQGTDGIEQVGGHVGKGRFFTFQENHIRMELKQQPIFVLDAYLSGKWIFFNREEFEIVVILCYPLDKDHVLSVHFSGDYALEGDRLNEIVNNNSELFRYLIQIVGGESK</sequence>
<dbReference type="HOGENOM" id="CLU_833779_0_0_9"/>
<dbReference type="KEGG" id="pste:PSTEL_23195"/>
<dbReference type="EMBL" id="CP009286">
    <property type="protein sequence ID" value="AIQ65578.1"/>
    <property type="molecule type" value="Genomic_DNA"/>
</dbReference>
<accession>A0A089M259</accession>
<gene>
    <name evidence="2" type="ORF">PSTEL_23195</name>
</gene>
<keyword evidence="3" id="KW-1185">Reference proteome</keyword>
<dbReference type="Pfam" id="PF10137">
    <property type="entry name" value="CAP12-PCTIR_TIR"/>
    <property type="match status" value="1"/>
</dbReference>
<feature type="domain" description="CD-NTase-associated protein 12/Pycsar effector protein TIR" evidence="1">
    <location>
        <begin position="9"/>
        <end position="138"/>
    </location>
</feature>
<proteinExistence type="predicted"/>
<name>A0A089M259_9BACL</name>
<dbReference type="GO" id="GO:0050135">
    <property type="term" value="F:NADP+ nucleosidase activity"/>
    <property type="evidence" value="ECO:0007669"/>
    <property type="project" value="InterPro"/>
</dbReference>
<organism evidence="2 3">
    <name type="scientific">Paenibacillus stellifer</name>
    <dbReference type="NCBI Taxonomy" id="169760"/>
    <lineage>
        <taxon>Bacteria</taxon>
        <taxon>Bacillati</taxon>
        <taxon>Bacillota</taxon>
        <taxon>Bacilli</taxon>
        <taxon>Bacillales</taxon>
        <taxon>Paenibacillaceae</taxon>
        <taxon>Paenibacillus</taxon>
    </lineage>
</organism>